<gene>
    <name evidence="1" type="ORF">I4F81_002209</name>
</gene>
<dbReference type="Proteomes" id="UP000798662">
    <property type="component" value="Chromosome 1"/>
</dbReference>
<keyword evidence="2" id="KW-1185">Reference proteome</keyword>
<protein>
    <submittedName>
        <fullName evidence="1">Uncharacterized protein</fullName>
    </submittedName>
</protein>
<organism evidence="1 2">
    <name type="scientific">Pyropia yezoensis</name>
    <name type="common">Susabi-nori</name>
    <name type="synonym">Porphyra yezoensis</name>
    <dbReference type="NCBI Taxonomy" id="2788"/>
    <lineage>
        <taxon>Eukaryota</taxon>
        <taxon>Rhodophyta</taxon>
        <taxon>Bangiophyceae</taxon>
        <taxon>Bangiales</taxon>
        <taxon>Bangiaceae</taxon>
        <taxon>Pyropia</taxon>
    </lineage>
</organism>
<proteinExistence type="predicted"/>
<name>A0ACC3BPG2_PYRYE</name>
<accession>A0ACC3BPG2</accession>
<evidence type="ECO:0000313" key="1">
    <source>
        <dbReference type="EMBL" id="KAK1859614.1"/>
    </source>
</evidence>
<reference evidence="1" key="1">
    <citation type="submission" date="2019-11" db="EMBL/GenBank/DDBJ databases">
        <title>Nori genome reveals adaptations in red seaweeds to the harsh intertidal environment.</title>
        <authorList>
            <person name="Wang D."/>
            <person name="Mao Y."/>
        </authorList>
    </citation>
    <scope>NUCLEOTIDE SEQUENCE</scope>
    <source>
        <tissue evidence="1">Gametophyte</tissue>
    </source>
</reference>
<sequence length="261" mass="27255">MTPSSQHSTNPTDTICQAPVARPRALLPTLLSQAPPPPSHTSATMGFSTIALSAVIAALGAVVPTSGAAMTPPSMLTAPTAQSLRSRFPDSAFAIDTRAMPSTNKPGGVFRSGTVSKYPVLGLPSIDSAFARVTLEPGGVNLPHIHPRAAETLYLVRGVLSVFIVEENPAAGQATRVITNTLRRKAVSVFPKGLIHGQRCISRRGCEFVAILGAADPGVITVGARFCDSPPMDLAAALGVPPRRAQRMCGRLMGNPPRPQK</sequence>
<evidence type="ECO:0000313" key="2">
    <source>
        <dbReference type="Proteomes" id="UP000798662"/>
    </source>
</evidence>
<comment type="caution">
    <text evidence="1">The sequence shown here is derived from an EMBL/GenBank/DDBJ whole genome shotgun (WGS) entry which is preliminary data.</text>
</comment>
<dbReference type="EMBL" id="CM020618">
    <property type="protein sequence ID" value="KAK1859614.1"/>
    <property type="molecule type" value="Genomic_DNA"/>
</dbReference>